<protein>
    <recommendedName>
        <fullName evidence="5">Histidine kinase</fullName>
    </recommendedName>
</protein>
<name>A0A2T3N1Q7_9GAMM</name>
<keyword evidence="4" id="KW-1185">Reference proteome</keyword>
<feature type="domain" description="FIST" evidence="1">
    <location>
        <begin position="30"/>
        <end position="225"/>
    </location>
</feature>
<dbReference type="InterPro" id="IPR019494">
    <property type="entry name" value="FIST_C"/>
</dbReference>
<gene>
    <name evidence="3" type="ORF">C9I89_07045</name>
</gene>
<dbReference type="RefSeq" id="WP_107282636.1">
    <property type="nucleotide sequence ID" value="NZ_PYMC01000003.1"/>
</dbReference>
<dbReference type="SMART" id="SM01204">
    <property type="entry name" value="FIST_C"/>
    <property type="match status" value="1"/>
</dbReference>
<dbReference type="SMART" id="SM00897">
    <property type="entry name" value="FIST"/>
    <property type="match status" value="1"/>
</dbReference>
<dbReference type="InterPro" id="IPR013702">
    <property type="entry name" value="FIST_domain_N"/>
</dbReference>
<dbReference type="EMBL" id="PYMC01000003">
    <property type="protein sequence ID" value="PSW06257.1"/>
    <property type="molecule type" value="Genomic_DNA"/>
</dbReference>
<dbReference type="OrthoDB" id="179842at2"/>
<evidence type="ECO:0008006" key="5">
    <source>
        <dbReference type="Google" id="ProtNLM"/>
    </source>
</evidence>
<comment type="caution">
    <text evidence="3">The sequence shown here is derived from an EMBL/GenBank/DDBJ whole genome shotgun (WGS) entry which is preliminary data.</text>
</comment>
<sequence length="393" mass="43007">MDIATSFSAFHLSEHAISDAISKLNLKVANPKLVLVYFSENYDESLLQTSLQEAYPHAQILGCSSCQGIMTDEGYNRGKGIALWAMNDYTGAFGTAIVSTNQAPFDMARQAVLRAIENSGRPGELPALILLHATPGNEEEIIKGIEHELGTSVPIIGGSAADDFAQGNWKLFTHEQSTQQGVALCVFYPSCQVSYSFHSGYATTGMSAIVTRVEGREIIELDNQPAIKKYQSWLGKNSNNDNTESIISESSLSPLGRVVGNVHDLPYFKLAHPRKVTKRGGIELFATVEEGERLYLMEGTEERLVTRAGRVIDSANDINNSQKLDPIGGITIYCAGCMLKVQHRMNQVAHYVNRAMHSAPFVCPFTYGEQGQFIGGENAHGNLMISAVLFHRD</sequence>
<accession>A0A2T3N1Q7</accession>
<evidence type="ECO:0000313" key="3">
    <source>
        <dbReference type="EMBL" id="PSW06257.1"/>
    </source>
</evidence>
<organism evidence="3 4">
    <name type="scientific">Photobacterium lipolyticum</name>
    <dbReference type="NCBI Taxonomy" id="266810"/>
    <lineage>
        <taxon>Bacteria</taxon>
        <taxon>Pseudomonadati</taxon>
        <taxon>Pseudomonadota</taxon>
        <taxon>Gammaproteobacteria</taxon>
        <taxon>Vibrionales</taxon>
        <taxon>Vibrionaceae</taxon>
        <taxon>Photobacterium</taxon>
    </lineage>
</organism>
<dbReference type="Pfam" id="PF10442">
    <property type="entry name" value="FIST_C"/>
    <property type="match status" value="1"/>
</dbReference>
<evidence type="ECO:0000259" key="2">
    <source>
        <dbReference type="SMART" id="SM01204"/>
    </source>
</evidence>
<dbReference type="PANTHER" id="PTHR40252:SF2">
    <property type="entry name" value="BLR0328 PROTEIN"/>
    <property type="match status" value="1"/>
</dbReference>
<reference evidence="3 4" key="1">
    <citation type="submission" date="2018-03" db="EMBL/GenBank/DDBJ databases">
        <title>Whole genome sequencing of Histamine producing bacteria.</title>
        <authorList>
            <person name="Butler K."/>
        </authorList>
    </citation>
    <scope>NUCLEOTIDE SEQUENCE [LARGE SCALE GENOMIC DNA]</scope>
    <source>
        <strain evidence="3 4">DSM 16190</strain>
    </source>
</reference>
<proteinExistence type="predicted"/>
<dbReference type="Proteomes" id="UP000240904">
    <property type="component" value="Unassembled WGS sequence"/>
</dbReference>
<feature type="domain" description="FIST C-domain" evidence="2">
    <location>
        <begin position="226"/>
        <end position="373"/>
    </location>
</feature>
<evidence type="ECO:0000313" key="4">
    <source>
        <dbReference type="Proteomes" id="UP000240904"/>
    </source>
</evidence>
<dbReference type="Pfam" id="PF08495">
    <property type="entry name" value="FIST"/>
    <property type="match status" value="1"/>
</dbReference>
<dbReference type="AlphaFoldDB" id="A0A2T3N1Q7"/>
<dbReference type="PANTHER" id="PTHR40252">
    <property type="entry name" value="BLR0328 PROTEIN"/>
    <property type="match status" value="1"/>
</dbReference>
<evidence type="ECO:0000259" key="1">
    <source>
        <dbReference type="SMART" id="SM00897"/>
    </source>
</evidence>